<dbReference type="EMBL" id="BOPG01000047">
    <property type="protein sequence ID" value="GIJ59509.1"/>
    <property type="molecule type" value="Genomic_DNA"/>
</dbReference>
<comment type="caution">
    <text evidence="2">The sequence shown here is derived from an EMBL/GenBank/DDBJ whole genome shotgun (WGS) entry which is preliminary data.</text>
</comment>
<dbReference type="Gene3D" id="1.10.287.100">
    <property type="match status" value="1"/>
</dbReference>
<dbReference type="Pfam" id="PF09754">
    <property type="entry name" value="PAC2"/>
    <property type="match status" value="1"/>
</dbReference>
<evidence type="ECO:0000256" key="1">
    <source>
        <dbReference type="SAM" id="MobiDB-lite"/>
    </source>
</evidence>
<evidence type="ECO:0000313" key="2">
    <source>
        <dbReference type="EMBL" id="GIJ59509.1"/>
    </source>
</evidence>
<evidence type="ECO:0000313" key="3">
    <source>
        <dbReference type="Proteomes" id="UP000612585"/>
    </source>
</evidence>
<dbReference type="InterPro" id="IPR038389">
    <property type="entry name" value="PSMG2_sf"/>
</dbReference>
<feature type="compositionally biased region" description="Basic and acidic residues" evidence="1">
    <location>
        <begin position="290"/>
        <end position="301"/>
    </location>
</feature>
<organism evidence="2 3">
    <name type="scientific">Virgisporangium aurantiacum</name>
    <dbReference type="NCBI Taxonomy" id="175570"/>
    <lineage>
        <taxon>Bacteria</taxon>
        <taxon>Bacillati</taxon>
        <taxon>Actinomycetota</taxon>
        <taxon>Actinomycetes</taxon>
        <taxon>Micromonosporales</taxon>
        <taxon>Micromonosporaceae</taxon>
        <taxon>Virgisporangium</taxon>
    </lineage>
</organism>
<dbReference type="SUPFAM" id="SSF159659">
    <property type="entry name" value="Cgl1923-like"/>
    <property type="match status" value="1"/>
</dbReference>
<dbReference type="PIRSF" id="PIRSF028754">
    <property type="entry name" value="UCP028754"/>
    <property type="match status" value="1"/>
</dbReference>
<keyword evidence="3" id="KW-1185">Reference proteome</keyword>
<dbReference type="InterPro" id="IPR019151">
    <property type="entry name" value="Proteasome_assmbl_chaperone_2"/>
</dbReference>
<evidence type="ECO:0008006" key="4">
    <source>
        <dbReference type="Google" id="ProtNLM"/>
    </source>
</evidence>
<sequence>MVLDPNGLFEMVDDAPHLERPVLLQALDGFVDAGSAVQLAREHVMSTRGARLIARFDIDQLLDYRSRRPTMKFVEDHWESYDEPVLGLYHVQDDEGTAFLMLAGPEPDLQWERFIAAAMTLVERFDVRITVGLNAIPMAVPHTRPIGVTAHATRPELIAGYEPWLRQVQVPASVANLLEFRLGKHAHDAIGFAVHVPHYLAQSPFPAAAEELITRLSRSTGLLLPTEELRNAAELVRVEVDKQVAAAEDATALVKMLEQQYDSFSEGRQGPNLLAADTAALPTADELGAELERFLAEHNRPPDPPPTTG</sequence>
<dbReference type="Proteomes" id="UP000612585">
    <property type="component" value="Unassembled WGS sequence"/>
</dbReference>
<gene>
    <name evidence="2" type="ORF">Vau01_070250</name>
</gene>
<dbReference type="InterPro" id="IPR008492">
    <property type="entry name" value="Rv2714-like"/>
</dbReference>
<dbReference type="Gene3D" id="3.40.50.10900">
    <property type="entry name" value="PAC-like subunit"/>
    <property type="match status" value="1"/>
</dbReference>
<accession>A0A8J3Z8K4</accession>
<protein>
    <recommendedName>
        <fullName evidence="4">PAC2 family protein</fullName>
    </recommendedName>
</protein>
<name>A0A8J3Z8K4_9ACTN</name>
<feature type="region of interest" description="Disordered" evidence="1">
    <location>
        <begin position="288"/>
        <end position="309"/>
    </location>
</feature>
<proteinExistence type="predicted"/>
<dbReference type="AlphaFoldDB" id="A0A8J3Z8K4"/>
<reference evidence="2" key="1">
    <citation type="submission" date="2021-01" db="EMBL/GenBank/DDBJ databases">
        <title>Whole genome shotgun sequence of Virgisporangium aurantiacum NBRC 16421.</title>
        <authorList>
            <person name="Komaki H."/>
            <person name="Tamura T."/>
        </authorList>
    </citation>
    <scope>NUCLEOTIDE SEQUENCE</scope>
    <source>
        <strain evidence="2">NBRC 16421</strain>
    </source>
</reference>